<dbReference type="AlphaFoldDB" id="A0A192CGM9"/>
<organism evidence="1 2">
    <name type="scientific">Escherichia coli O25b:H4</name>
    <dbReference type="NCBI Taxonomy" id="941280"/>
    <lineage>
        <taxon>Bacteria</taxon>
        <taxon>Pseudomonadati</taxon>
        <taxon>Pseudomonadota</taxon>
        <taxon>Gammaproteobacteria</taxon>
        <taxon>Enterobacterales</taxon>
        <taxon>Enterobacteriaceae</taxon>
        <taxon>Escherichia</taxon>
    </lineage>
</organism>
<dbReference type="EMBL" id="CP015085">
    <property type="protein sequence ID" value="ANK04892.1"/>
    <property type="molecule type" value="Genomic_DNA"/>
</dbReference>
<sequence length="71" mass="8101">MPDSFRQKNNDSCRCVFPDTKTNDKNCSARHLSKQGDLYRVENFSQLISLSEPGTLPGQEKELWRSQPGTI</sequence>
<dbReference type="Proteomes" id="UP000183316">
    <property type="component" value="Chromosome"/>
</dbReference>
<gene>
    <name evidence="1" type="ORF">WLH_03631</name>
</gene>
<accession>A0A192CGM9</accession>
<name>A0A192CGM9_ECO25</name>
<dbReference type="PATRIC" id="fig|941280.3.peg.3605"/>
<evidence type="ECO:0000313" key="1">
    <source>
        <dbReference type="EMBL" id="ANK04892.1"/>
    </source>
</evidence>
<reference evidence="1 2" key="1">
    <citation type="submission" date="2016-03" db="EMBL/GenBank/DDBJ databases">
        <title>Genome Sequence and Comparative Pathogenic Determinants of Uropathogenic Escherichia coli O25b:H4, a Clinical Isolate from Saudi Arabia.</title>
        <authorList>
            <person name="Alyamani E.A.J."/>
            <person name="Khiyami M.A."/>
            <person name="Booq R.Y."/>
            <person name="Bahwerth F.S."/>
            <person name="Vaisvil B."/>
            <person name="Schmitt D.P."/>
            <person name="Kapatral V."/>
        </authorList>
    </citation>
    <scope>NUCLEOTIDE SEQUENCE [LARGE SCALE GENOMIC DNA]</scope>
    <source>
        <strain evidence="1 2">O25b:H4</strain>
    </source>
</reference>
<evidence type="ECO:0000313" key="2">
    <source>
        <dbReference type="Proteomes" id="UP000183316"/>
    </source>
</evidence>
<protein>
    <submittedName>
        <fullName evidence="1">Uncharacterized protein</fullName>
    </submittedName>
</protein>
<proteinExistence type="predicted"/>